<protein>
    <submittedName>
        <fullName evidence="1">Uncharacterized protein</fullName>
    </submittedName>
</protein>
<evidence type="ECO:0000313" key="1">
    <source>
        <dbReference type="EMBL" id="KAI7944445.1"/>
    </source>
</evidence>
<sequence length="137" mass="15617">MSTLRELLYLGLEKVLDASNAHRIKCFEARERRDKAKAAAKKHELMIEDRKVMVLENEARARANQMEMAEIRERLRFMRELQDLGLPESQIQDYMKAQFNVGEGSGSNTAAPKETTSIDVGDDDDDEDEEAGVEEVE</sequence>
<evidence type="ECO:0000313" key="2">
    <source>
        <dbReference type="Proteomes" id="UP001060170"/>
    </source>
</evidence>
<dbReference type="EMBL" id="CM045874">
    <property type="protein sequence ID" value="KAI7944445.1"/>
    <property type="molecule type" value="Genomic_DNA"/>
</dbReference>
<proteinExistence type="predicted"/>
<reference evidence="2" key="2">
    <citation type="journal article" date="2018" name="Mol. Plant Microbe Interact.">
        <title>Genome sequence resources for the wheat stripe rust pathogen (Puccinia striiformis f. sp. tritici) and the barley stripe rust pathogen (Puccinia striiformis f. sp. hordei).</title>
        <authorList>
            <person name="Xia C."/>
            <person name="Wang M."/>
            <person name="Yin C."/>
            <person name="Cornejo O.E."/>
            <person name="Hulbert S.H."/>
            <person name="Chen X."/>
        </authorList>
    </citation>
    <scope>NUCLEOTIDE SEQUENCE [LARGE SCALE GENOMIC DNA]</scope>
    <source>
        <strain evidence="2">93-210</strain>
    </source>
</reference>
<comment type="caution">
    <text evidence="1">The sequence shown here is derived from an EMBL/GenBank/DDBJ whole genome shotgun (WGS) entry which is preliminary data.</text>
</comment>
<gene>
    <name evidence="1" type="ORF">MJO28_010140</name>
</gene>
<reference evidence="2" key="1">
    <citation type="journal article" date="2018" name="BMC Genomics">
        <title>Genomic insights into host adaptation between the wheat stripe rust pathogen (Puccinia striiformis f. sp. tritici) and the barley stripe rust pathogen (Puccinia striiformis f. sp. hordei).</title>
        <authorList>
            <person name="Xia C."/>
            <person name="Wang M."/>
            <person name="Yin C."/>
            <person name="Cornejo O.E."/>
            <person name="Hulbert S.H."/>
            <person name="Chen X."/>
        </authorList>
    </citation>
    <scope>NUCLEOTIDE SEQUENCE [LARGE SCALE GENOMIC DNA]</scope>
    <source>
        <strain evidence="2">93-210</strain>
    </source>
</reference>
<accession>A0ACC0E3N7</accession>
<organism evidence="1 2">
    <name type="scientific">Puccinia striiformis f. sp. tritici</name>
    <dbReference type="NCBI Taxonomy" id="168172"/>
    <lineage>
        <taxon>Eukaryota</taxon>
        <taxon>Fungi</taxon>
        <taxon>Dikarya</taxon>
        <taxon>Basidiomycota</taxon>
        <taxon>Pucciniomycotina</taxon>
        <taxon>Pucciniomycetes</taxon>
        <taxon>Pucciniales</taxon>
        <taxon>Pucciniaceae</taxon>
        <taxon>Puccinia</taxon>
    </lineage>
</organism>
<name>A0ACC0E3N7_9BASI</name>
<keyword evidence="2" id="KW-1185">Reference proteome</keyword>
<reference evidence="1 2" key="3">
    <citation type="journal article" date="2022" name="Microbiol. Spectr.">
        <title>Folding features and dynamics of 3D genome architecture in plant fungal pathogens.</title>
        <authorList>
            <person name="Xia C."/>
        </authorList>
    </citation>
    <scope>NUCLEOTIDE SEQUENCE [LARGE SCALE GENOMIC DNA]</scope>
    <source>
        <strain evidence="1 2">93-210</strain>
    </source>
</reference>
<dbReference type="Proteomes" id="UP001060170">
    <property type="component" value="Chromosome 10"/>
</dbReference>